<accession>A0ABW9KP14</accession>
<organism evidence="1 2">
    <name type="scientific">Terriglobus aquaticus</name>
    <dbReference type="NCBI Taxonomy" id="940139"/>
    <lineage>
        <taxon>Bacteria</taxon>
        <taxon>Pseudomonadati</taxon>
        <taxon>Acidobacteriota</taxon>
        <taxon>Terriglobia</taxon>
        <taxon>Terriglobales</taxon>
        <taxon>Acidobacteriaceae</taxon>
        <taxon>Terriglobus</taxon>
    </lineage>
</organism>
<comment type="caution">
    <text evidence="1">The sequence shown here is derived from an EMBL/GenBank/DDBJ whole genome shotgun (WGS) entry which is preliminary data.</text>
</comment>
<gene>
    <name evidence="1" type="ORF">ACK2TP_15125</name>
</gene>
<protein>
    <recommendedName>
        <fullName evidence="3">DUF3618 domain-containing protein</fullName>
    </recommendedName>
</protein>
<dbReference type="EMBL" id="JBJYXY010000001">
    <property type="protein sequence ID" value="MFN2977103.1"/>
    <property type="molecule type" value="Genomic_DNA"/>
</dbReference>
<sequence>MPDHKNMDVTKNDPAMDILAEQQVRAALRRVDAPNGFTERLMARVEALPETRAQRAKQGGGRGVLVRMTQPAWRLAYAAAAMLAISAGALHVEHARAEQRKADAAAAQFDTAIQVTNHALDQVSAKLQTTEFGAVQRALEANGGGR</sequence>
<name>A0ABW9KP14_9BACT</name>
<proteinExistence type="predicted"/>
<evidence type="ECO:0000313" key="1">
    <source>
        <dbReference type="EMBL" id="MFN2977103.1"/>
    </source>
</evidence>
<dbReference type="Proteomes" id="UP001634747">
    <property type="component" value="Unassembled WGS sequence"/>
</dbReference>
<dbReference type="RefSeq" id="WP_263414724.1">
    <property type="nucleotide sequence ID" value="NZ_BAABBH010000001.1"/>
</dbReference>
<reference evidence="1 2" key="1">
    <citation type="submission" date="2024-12" db="EMBL/GenBank/DDBJ databases">
        <authorList>
            <person name="Lee Y."/>
        </authorList>
    </citation>
    <scope>NUCLEOTIDE SEQUENCE [LARGE SCALE GENOMIC DNA]</scope>
    <source>
        <strain evidence="1 2">03SUJ4</strain>
    </source>
</reference>
<evidence type="ECO:0008006" key="3">
    <source>
        <dbReference type="Google" id="ProtNLM"/>
    </source>
</evidence>
<evidence type="ECO:0000313" key="2">
    <source>
        <dbReference type="Proteomes" id="UP001634747"/>
    </source>
</evidence>
<keyword evidence="2" id="KW-1185">Reference proteome</keyword>